<keyword evidence="2" id="KW-1185">Reference proteome</keyword>
<dbReference type="Gene3D" id="3.40.50.1820">
    <property type="entry name" value="alpha/beta hydrolase"/>
    <property type="match status" value="1"/>
</dbReference>
<organism evidence="1 2">
    <name type="scientific">Ideonella azotifigens</name>
    <dbReference type="NCBI Taxonomy" id="513160"/>
    <lineage>
        <taxon>Bacteria</taxon>
        <taxon>Pseudomonadati</taxon>
        <taxon>Pseudomonadota</taxon>
        <taxon>Betaproteobacteria</taxon>
        <taxon>Burkholderiales</taxon>
        <taxon>Sphaerotilaceae</taxon>
        <taxon>Ideonella</taxon>
    </lineage>
</organism>
<evidence type="ECO:0008006" key="3">
    <source>
        <dbReference type="Google" id="ProtNLM"/>
    </source>
</evidence>
<accession>A0ABN1JNG5</accession>
<sequence length="598" mass="62331">MPALSALRYTQPFTVAVAPWGPARLLTVEVSAGPEDEAPALRVRCLADGGSHELMALPTIRPLWLRCGQQRFAIVSGSEAQLFDAHGPVARLPLGGVSAAEFAGDDALWLLQGQRLYRAAADTPGQPLPVASRVAAFTLNAEGAAWIERDEAGLAELVRVDGRYQQRLPLGSVPGQRLSLCLSAGLAWVMAQPAFHTGRQGAVIHRHVLADARALPTLALPALRHAGLRKLPLVGWGEAGVLTLAEPGDEMAVCLLPADGGPLQRLTPAGDEVLDFDADAAHDTLACLSQATAAPGQGRTLKLWRGLLAGAPRLSQHEGVAPAFGLQGGNLGFVQATGPGFQACVDSQIQLQPLARWARHALPALPVWSAAPKGGWRSRCQATPGRPLLVVLPGLHKVVTPELQTNFLQDFLTRSVADLAQQQGFDVGLLQVPGSAGAGKAYREAVGLDDLGALATQTAAALEALADAAGGPLGVVSASLGTLGLLQALGRTEAVAACALVAPVYTPAVLDGAPAHQADSPAHWPTGRCALLLLHGERDEVTPHAHSAAFVRGTAEARCRLFTLPGEGHIFAHPATWQRAAAELSSFFAATLQARPPT</sequence>
<dbReference type="RefSeq" id="WP_231010503.1">
    <property type="nucleotide sequence ID" value="NZ_BAAAEW010000004.1"/>
</dbReference>
<gene>
    <name evidence="1" type="ORF">GCM10009107_07880</name>
</gene>
<dbReference type="EMBL" id="BAAAEW010000004">
    <property type="protein sequence ID" value="GAA0743392.1"/>
    <property type="molecule type" value="Genomic_DNA"/>
</dbReference>
<evidence type="ECO:0000313" key="2">
    <source>
        <dbReference type="Proteomes" id="UP001500279"/>
    </source>
</evidence>
<protein>
    <recommendedName>
        <fullName evidence="3">Peptidase S9 prolyl oligopeptidase catalytic domain-containing protein</fullName>
    </recommendedName>
</protein>
<dbReference type="SUPFAM" id="SSF53474">
    <property type="entry name" value="alpha/beta-Hydrolases"/>
    <property type="match status" value="1"/>
</dbReference>
<evidence type="ECO:0000313" key="1">
    <source>
        <dbReference type="EMBL" id="GAA0743392.1"/>
    </source>
</evidence>
<name>A0ABN1JNG5_9BURK</name>
<reference evidence="1 2" key="1">
    <citation type="journal article" date="2019" name="Int. J. Syst. Evol. Microbiol.">
        <title>The Global Catalogue of Microorganisms (GCM) 10K type strain sequencing project: providing services to taxonomists for standard genome sequencing and annotation.</title>
        <authorList>
            <consortium name="The Broad Institute Genomics Platform"/>
            <consortium name="The Broad Institute Genome Sequencing Center for Infectious Disease"/>
            <person name="Wu L."/>
            <person name="Ma J."/>
        </authorList>
    </citation>
    <scope>NUCLEOTIDE SEQUENCE [LARGE SCALE GENOMIC DNA]</scope>
    <source>
        <strain evidence="1 2">JCM 15503</strain>
    </source>
</reference>
<dbReference type="InterPro" id="IPR029058">
    <property type="entry name" value="AB_hydrolase_fold"/>
</dbReference>
<proteinExistence type="predicted"/>
<dbReference type="Proteomes" id="UP001500279">
    <property type="component" value="Unassembled WGS sequence"/>
</dbReference>
<comment type="caution">
    <text evidence="1">The sequence shown here is derived from an EMBL/GenBank/DDBJ whole genome shotgun (WGS) entry which is preliminary data.</text>
</comment>